<evidence type="ECO:0000313" key="7">
    <source>
        <dbReference type="EMBL" id="KAJ2928191.1"/>
    </source>
</evidence>
<dbReference type="Gene3D" id="1.10.20.10">
    <property type="entry name" value="Histone, subunit A"/>
    <property type="match status" value="1"/>
</dbReference>
<dbReference type="InterPro" id="IPR027113">
    <property type="entry name" value="Transc_fact_NFYB/HAP3"/>
</dbReference>
<evidence type="ECO:0000313" key="8">
    <source>
        <dbReference type="Proteomes" id="UP001140091"/>
    </source>
</evidence>
<accession>A0A9W8MF09</accession>
<feature type="domain" description="Transcription factor CBF/NF-Y/archaeal histone" evidence="6">
    <location>
        <begin position="45"/>
        <end position="109"/>
    </location>
</feature>
<dbReference type="CDD" id="cd22907">
    <property type="entry name" value="HFD_NFYB"/>
    <property type="match status" value="1"/>
</dbReference>
<feature type="region of interest" description="Disordered" evidence="5">
    <location>
        <begin position="132"/>
        <end position="164"/>
    </location>
</feature>
<feature type="region of interest" description="Disordered" evidence="5">
    <location>
        <begin position="1"/>
        <end position="34"/>
    </location>
</feature>
<keyword evidence="3" id="KW-0238">DNA-binding</keyword>
<dbReference type="PANTHER" id="PTHR11064">
    <property type="entry name" value="CCAAT-BINDING TRANSCRIPTION FACTOR-RELATED"/>
    <property type="match status" value="1"/>
</dbReference>
<evidence type="ECO:0000256" key="1">
    <source>
        <dbReference type="ARBA" id="ARBA00009053"/>
    </source>
</evidence>
<dbReference type="GO" id="GO:0016602">
    <property type="term" value="C:CCAAT-binding factor complex"/>
    <property type="evidence" value="ECO:0007669"/>
    <property type="project" value="InterPro"/>
</dbReference>
<evidence type="ECO:0000256" key="4">
    <source>
        <dbReference type="ARBA" id="ARBA00023163"/>
    </source>
</evidence>
<dbReference type="OrthoDB" id="386949at2759"/>
<dbReference type="EMBL" id="JANBPK010000936">
    <property type="protein sequence ID" value="KAJ2928191.1"/>
    <property type="molecule type" value="Genomic_DNA"/>
</dbReference>
<evidence type="ECO:0000256" key="5">
    <source>
        <dbReference type="SAM" id="MobiDB-lite"/>
    </source>
</evidence>
<dbReference type="GO" id="GO:0000978">
    <property type="term" value="F:RNA polymerase II cis-regulatory region sequence-specific DNA binding"/>
    <property type="evidence" value="ECO:0007669"/>
    <property type="project" value="TreeGrafter"/>
</dbReference>
<dbReference type="Proteomes" id="UP001140091">
    <property type="component" value="Unassembled WGS sequence"/>
</dbReference>
<keyword evidence="8" id="KW-1185">Reference proteome</keyword>
<evidence type="ECO:0000256" key="2">
    <source>
        <dbReference type="ARBA" id="ARBA00023015"/>
    </source>
</evidence>
<feature type="non-terminal residue" evidence="7">
    <location>
        <position position="1"/>
    </location>
</feature>
<dbReference type="AlphaFoldDB" id="A0A9W8MF09"/>
<dbReference type="InterPro" id="IPR003958">
    <property type="entry name" value="CBFA_NFYB_domain"/>
</dbReference>
<dbReference type="Pfam" id="PF00808">
    <property type="entry name" value="CBFD_NFYB_HMF"/>
    <property type="match status" value="1"/>
</dbReference>
<dbReference type="GO" id="GO:0046982">
    <property type="term" value="F:protein heterodimerization activity"/>
    <property type="evidence" value="ECO:0007669"/>
    <property type="project" value="InterPro"/>
</dbReference>
<name>A0A9W8MF09_9AGAR</name>
<organism evidence="7 8">
    <name type="scientific">Candolleomyces eurysporus</name>
    <dbReference type="NCBI Taxonomy" id="2828524"/>
    <lineage>
        <taxon>Eukaryota</taxon>
        <taxon>Fungi</taxon>
        <taxon>Dikarya</taxon>
        <taxon>Basidiomycota</taxon>
        <taxon>Agaricomycotina</taxon>
        <taxon>Agaricomycetes</taxon>
        <taxon>Agaricomycetidae</taxon>
        <taxon>Agaricales</taxon>
        <taxon>Agaricineae</taxon>
        <taxon>Psathyrellaceae</taxon>
        <taxon>Candolleomyces</taxon>
    </lineage>
</organism>
<proteinExistence type="inferred from homology"/>
<reference evidence="7" key="1">
    <citation type="submission" date="2022-06" db="EMBL/GenBank/DDBJ databases">
        <title>Genome Sequence of Candolleomyces eurysporus.</title>
        <authorList>
            <person name="Buettner E."/>
        </authorList>
    </citation>
    <scope>NUCLEOTIDE SEQUENCE</scope>
    <source>
        <strain evidence="7">VTCC 930004</strain>
    </source>
</reference>
<feature type="compositionally biased region" description="Low complexity" evidence="5">
    <location>
        <begin position="132"/>
        <end position="141"/>
    </location>
</feature>
<keyword evidence="4" id="KW-0804">Transcription</keyword>
<dbReference type="PRINTS" id="PR00615">
    <property type="entry name" value="CCAATSUBUNTA"/>
</dbReference>
<comment type="similarity">
    <text evidence="1">Belongs to the NFYB/HAP3 subunit family.</text>
</comment>
<dbReference type="SUPFAM" id="SSF47113">
    <property type="entry name" value="Histone-fold"/>
    <property type="match status" value="1"/>
</dbReference>
<evidence type="ECO:0000259" key="6">
    <source>
        <dbReference type="Pfam" id="PF00808"/>
    </source>
</evidence>
<dbReference type="InterPro" id="IPR009072">
    <property type="entry name" value="Histone-fold"/>
</dbReference>
<gene>
    <name evidence="7" type="ORF">H1R20_g8899</name>
</gene>
<comment type="caution">
    <text evidence="7">The sequence shown here is derived from an EMBL/GenBank/DDBJ whole genome shotgun (WGS) entry which is preliminary data.</text>
</comment>
<keyword evidence="2" id="KW-0805">Transcription regulation</keyword>
<dbReference type="PANTHER" id="PTHR11064:SF9">
    <property type="entry name" value="NUCLEAR TRANSCRIPTION FACTOR Y SUBUNIT BETA"/>
    <property type="match status" value="1"/>
</dbReference>
<protein>
    <recommendedName>
        <fullName evidence="6">Transcription factor CBF/NF-Y/archaeal histone domain-containing protein</fullName>
    </recommendedName>
</protein>
<dbReference type="GO" id="GO:0001228">
    <property type="term" value="F:DNA-binding transcription activator activity, RNA polymerase II-specific"/>
    <property type="evidence" value="ECO:0007669"/>
    <property type="project" value="InterPro"/>
</dbReference>
<evidence type="ECO:0000256" key="3">
    <source>
        <dbReference type="ARBA" id="ARBA00023125"/>
    </source>
</evidence>
<dbReference type="FunFam" id="1.10.20.10:FF:000099">
    <property type="entry name" value="nuclear transcription factor Y subunit beta"/>
    <property type="match status" value="1"/>
</dbReference>
<sequence>MAELQPIMPSTDPATGDPIVQAQEAPEPVPITDREVGDYREQDRFLPIANVARIMKSSVPPSAKIAKDAKETVQECVSEFISFITSEAAEKCQLEKRKTIGGEDILQAMITLGFDNYAETLKIHLAKLRQSGASATSQAAQRDQGSEDNPPLSAGEQADFPPFK</sequence>